<evidence type="ECO:0000256" key="8">
    <source>
        <dbReference type="SAM" id="Phobius"/>
    </source>
</evidence>
<keyword evidence="6 8" id="KW-1133">Transmembrane helix</keyword>
<evidence type="ECO:0000256" key="7">
    <source>
        <dbReference type="ARBA" id="ARBA00023136"/>
    </source>
</evidence>
<keyword evidence="7 8" id="KW-0472">Membrane</keyword>
<evidence type="ECO:0000256" key="1">
    <source>
        <dbReference type="ARBA" id="ARBA00004651"/>
    </source>
</evidence>
<reference evidence="9 10" key="1">
    <citation type="submission" date="2019-12" db="EMBL/GenBank/DDBJ databases">
        <title>Full genome sequence of a Bacillus safensis strain isolated from commercially available natto in Indonesia.</title>
        <authorList>
            <person name="Yoshida M."/>
            <person name="Uomi M."/>
            <person name="Waturangi D."/>
            <person name="Ekaputri J.J."/>
            <person name="Setiamarga D.H.E."/>
        </authorList>
    </citation>
    <scope>NUCLEOTIDE SEQUENCE [LARGE SCALE GENOMIC DNA]</scope>
    <source>
        <strain evidence="9 10">IDN1</strain>
    </source>
</reference>
<evidence type="ECO:0000256" key="6">
    <source>
        <dbReference type="ARBA" id="ARBA00022989"/>
    </source>
</evidence>
<name>A0A5S9MHK8_BACIA</name>
<evidence type="ECO:0000256" key="3">
    <source>
        <dbReference type="ARBA" id="ARBA00022448"/>
    </source>
</evidence>
<dbReference type="InterPro" id="IPR037294">
    <property type="entry name" value="ABC_BtuC-like"/>
</dbReference>
<sequence>MSAILGAMLLVFADLASRTVNPPRELAIGVMVALVGVPFLLIHCQKRREEPVMREKNSVLLS</sequence>
<dbReference type="Gene3D" id="1.10.3470.10">
    <property type="entry name" value="ABC transporter involved in vitamin B12 uptake, BtuC"/>
    <property type="match status" value="1"/>
</dbReference>
<dbReference type="GO" id="GO:0022857">
    <property type="term" value="F:transmembrane transporter activity"/>
    <property type="evidence" value="ECO:0007669"/>
    <property type="project" value="InterPro"/>
</dbReference>
<dbReference type="GO" id="GO:0005886">
    <property type="term" value="C:plasma membrane"/>
    <property type="evidence" value="ECO:0007669"/>
    <property type="project" value="UniProtKB-SubCell"/>
</dbReference>
<evidence type="ECO:0000313" key="9">
    <source>
        <dbReference type="EMBL" id="BBP92431.1"/>
    </source>
</evidence>
<comment type="subcellular location">
    <subcellularLocation>
        <location evidence="1">Cell membrane</location>
        <topology evidence="1">Multi-pass membrane protein</topology>
    </subcellularLocation>
</comment>
<keyword evidence="5 8" id="KW-0812">Transmembrane</keyword>
<evidence type="ECO:0000256" key="5">
    <source>
        <dbReference type="ARBA" id="ARBA00022692"/>
    </source>
</evidence>
<evidence type="ECO:0000256" key="2">
    <source>
        <dbReference type="ARBA" id="ARBA00007935"/>
    </source>
</evidence>
<dbReference type="Proteomes" id="UP000464658">
    <property type="component" value="Chromosome"/>
</dbReference>
<dbReference type="SUPFAM" id="SSF81345">
    <property type="entry name" value="ABC transporter involved in vitamin B12 uptake, BtuC"/>
    <property type="match status" value="1"/>
</dbReference>
<evidence type="ECO:0000256" key="4">
    <source>
        <dbReference type="ARBA" id="ARBA00022475"/>
    </source>
</evidence>
<protein>
    <submittedName>
        <fullName evidence="9">Uncharacterized protein</fullName>
    </submittedName>
</protein>
<keyword evidence="3" id="KW-0813">Transport</keyword>
<dbReference type="AlphaFoldDB" id="A0A5S9MHK8"/>
<dbReference type="InterPro" id="IPR000522">
    <property type="entry name" value="ABC_transptr_permease_BtuC"/>
</dbReference>
<accession>A0A5S9MHK8</accession>
<dbReference type="EMBL" id="AP021906">
    <property type="protein sequence ID" value="BBP92431.1"/>
    <property type="molecule type" value="Genomic_DNA"/>
</dbReference>
<evidence type="ECO:0000313" key="10">
    <source>
        <dbReference type="Proteomes" id="UP000464658"/>
    </source>
</evidence>
<organism evidence="9 10">
    <name type="scientific">Bacillus safensis</name>
    <dbReference type="NCBI Taxonomy" id="561879"/>
    <lineage>
        <taxon>Bacteria</taxon>
        <taxon>Bacillati</taxon>
        <taxon>Bacillota</taxon>
        <taxon>Bacilli</taxon>
        <taxon>Bacillales</taxon>
        <taxon>Bacillaceae</taxon>
        <taxon>Bacillus</taxon>
    </lineage>
</organism>
<proteinExistence type="inferred from homology"/>
<dbReference type="Pfam" id="PF01032">
    <property type="entry name" value="FecCD"/>
    <property type="match status" value="1"/>
</dbReference>
<comment type="similarity">
    <text evidence="2">Belongs to the binding-protein-dependent transport system permease family. FecCD subfamily.</text>
</comment>
<feature type="transmembrane region" description="Helical" evidence="8">
    <location>
        <begin position="26"/>
        <end position="44"/>
    </location>
</feature>
<keyword evidence="4" id="KW-1003">Cell membrane</keyword>
<gene>
    <name evidence="9" type="ORF">BsIDN1_60490</name>
</gene>